<evidence type="ECO:0000313" key="3">
    <source>
        <dbReference type="Proteomes" id="UP000634136"/>
    </source>
</evidence>
<dbReference type="Proteomes" id="UP000634136">
    <property type="component" value="Unassembled WGS sequence"/>
</dbReference>
<evidence type="ECO:0000313" key="2">
    <source>
        <dbReference type="EMBL" id="KAF7800790.1"/>
    </source>
</evidence>
<accession>A0A834SEC1</accession>
<keyword evidence="3" id="KW-1185">Reference proteome</keyword>
<comment type="caution">
    <text evidence="2">The sequence shown here is derived from an EMBL/GenBank/DDBJ whole genome shotgun (WGS) entry which is preliminary data.</text>
</comment>
<evidence type="ECO:0000256" key="1">
    <source>
        <dbReference type="SAM" id="MobiDB-lite"/>
    </source>
</evidence>
<gene>
    <name evidence="2" type="ORF">G2W53_044713</name>
</gene>
<feature type="region of interest" description="Disordered" evidence="1">
    <location>
        <begin position="1"/>
        <end position="22"/>
    </location>
</feature>
<proteinExistence type="predicted"/>
<organism evidence="2 3">
    <name type="scientific">Senna tora</name>
    <dbReference type="NCBI Taxonomy" id="362788"/>
    <lineage>
        <taxon>Eukaryota</taxon>
        <taxon>Viridiplantae</taxon>
        <taxon>Streptophyta</taxon>
        <taxon>Embryophyta</taxon>
        <taxon>Tracheophyta</taxon>
        <taxon>Spermatophyta</taxon>
        <taxon>Magnoliopsida</taxon>
        <taxon>eudicotyledons</taxon>
        <taxon>Gunneridae</taxon>
        <taxon>Pentapetalae</taxon>
        <taxon>rosids</taxon>
        <taxon>fabids</taxon>
        <taxon>Fabales</taxon>
        <taxon>Fabaceae</taxon>
        <taxon>Caesalpinioideae</taxon>
        <taxon>Cassia clade</taxon>
        <taxon>Senna</taxon>
    </lineage>
</organism>
<sequence length="22" mass="2534">MAEGETSRCCDRNDAAHPRREE</sequence>
<dbReference type="EMBL" id="JAAIUW010000160">
    <property type="protein sequence ID" value="KAF7800790.1"/>
    <property type="molecule type" value="Genomic_DNA"/>
</dbReference>
<name>A0A834SEC1_9FABA</name>
<dbReference type="AlphaFoldDB" id="A0A834SEC1"/>
<reference evidence="2" key="1">
    <citation type="submission" date="2020-09" db="EMBL/GenBank/DDBJ databases">
        <title>Genome-Enabled Discovery of Anthraquinone Biosynthesis in Senna tora.</title>
        <authorList>
            <person name="Kang S.-H."/>
            <person name="Pandey R.P."/>
            <person name="Lee C.-M."/>
            <person name="Sim J.-S."/>
            <person name="Jeong J.-T."/>
            <person name="Choi B.-S."/>
            <person name="Jung M."/>
            <person name="Ginzburg D."/>
            <person name="Zhao K."/>
            <person name="Won S.Y."/>
            <person name="Oh T.-J."/>
            <person name="Yu Y."/>
            <person name="Kim N.-H."/>
            <person name="Lee O.R."/>
            <person name="Lee T.-H."/>
            <person name="Bashyal P."/>
            <person name="Kim T.-S."/>
            <person name="Lee W.-H."/>
            <person name="Kawkins C."/>
            <person name="Kim C.-K."/>
            <person name="Kim J.S."/>
            <person name="Ahn B.O."/>
            <person name="Rhee S.Y."/>
            <person name="Sohng J.K."/>
        </authorList>
    </citation>
    <scope>NUCLEOTIDE SEQUENCE</scope>
    <source>
        <tissue evidence="2">Leaf</tissue>
    </source>
</reference>
<protein>
    <submittedName>
        <fullName evidence="2">Uncharacterized protein</fullName>
    </submittedName>
</protein>